<organism evidence="6 7">
    <name type="scientific">Neogobius melanostomus</name>
    <name type="common">round goby</name>
    <dbReference type="NCBI Taxonomy" id="47308"/>
    <lineage>
        <taxon>Eukaryota</taxon>
        <taxon>Metazoa</taxon>
        <taxon>Chordata</taxon>
        <taxon>Craniata</taxon>
        <taxon>Vertebrata</taxon>
        <taxon>Euteleostomi</taxon>
        <taxon>Actinopterygii</taxon>
        <taxon>Neopterygii</taxon>
        <taxon>Teleostei</taxon>
        <taxon>Neoteleostei</taxon>
        <taxon>Acanthomorphata</taxon>
        <taxon>Gobiaria</taxon>
        <taxon>Gobiiformes</taxon>
        <taxon>Gobioidei</taxon>
        <taxon>Gobiidae</taxon>
        <taxon>Benthophilinae</taxon>
        <taxon>Neogobiini</taxon>
        <taxon>Neogobius</taxon>
    </lineage>
</organism>
<accession>A0A8C6TBI6</accession>
<feature type="domain" description="FIIND" evidence="5">
    <location>
        <begin position="99"/>
        <end position="352"/>
    </location>
</feature>
<dbReference type="PANTHER" id="PTHR46985">
    <property type="entry name" value="NACHT, LRR AND PYD DOMAINS-CONTAINING PROTEIN 1"/>
    <property type="match status" value="1"/>
</dbReference>
<dbReference type="GO" id="GO:0005829">
    <property type="term" value="C:cytosol"/>
    <property type="evidence" value="ECO:0007669"/>
    <property type="project" value="UniProtKB-SubCell"/>
</dbReference>
<evidence type="ECO:0000256" key="1">
    <source>
        <dbReference type="ARBA" id="ARBA00004514"/>
    </source>
</evidence>
<evidence type="ECO:0000259" key="5">
    <source>
        <dbReference type="PROSITE" id="PS51830"/>
    </source>
</evidence>
<protein>
    <recommendedName>
        <fullName evidence="5">FIIND domain-containing protein</fullName>
    </recommendedName>
</protein>
<evidence type="ECO:0000256" key="2">
    <source>
        <dbReference type="ARBA" id="ARBA00022490"/>
    </source>
</evidence>
<dbReference type="AlphaFoldDB" id="A0A8C6TBI6"/>
<dbReference type="GO" id="GO:0045087">
    <property type="term" value="P:innate immune response"/>
    <property type="evidence" value="ECO:0007669"/>
    <property type="project" value="UniProtKB-KW"/>
</dbReference>
<dbReference type="Proteomes" id="UP000694523">
    <property type="component" value="Unplaced"/>
</dbReference>
<reference evidence="6" key="2">
    <citation type="submission" date="2025-09" db="UniProtKB">
        <authorList>
            <consortium name="Ensembl"/>
        </authorList>
    </citation>
    <scope>IDENTIFICATION</scope>
</reference>
<dbReference type="Pfam" id="PF13553">
    <property type="entry name" value="FIIND"/>
    <property type="match status" value="1"/>
</dbReference>
<proteinExistence type="predicted"/>
<name>A0A8C6TBI6_9GOBI</name>
<sequence length="414" mass="46615">MEKCGSENDGDTSRTTDTNKSLKSSVNIIVLSVACAHGVKGKGKRGRCRERERSVRAGARRGWKSPLSHFLGGIAQHFCLEQHKGSQELFLLQQRQDSVSFTALKLYTVLKSTLLNSCRFRCPSSGAFHCSSTGLVFVVTEEVELQYRTVQWDEALLQSSGRTPAGPLYDIECPERAVCELHLPHCEPETGTSYGDNKKGHQLSVAHVPDSHVEFIKPVQITNSHVIIKVSSLSLHGLTAPLEGNRRISGQVLLFRTPKRNWNMIKLNVFLLHTVLYSFPRLVPQTLLGAYSVGLFDMDFDPNYHPLFELRLLKETINASLTIQEAGDTGREVWRHEVYLKGEISGRLDFLRPPENYEPSHVRVTFLKCIFLSLVQQYLHVSRSFRLTLYSLGLNNILKVFSEGFLISNSCPDD</sequence>
<dbReference type="PROSITE" id="PS51257">
    <property type="entry name" value="PROKAR_LIPOPROTEIN"/>
    <property type="match status" value="1"/>
</dbReference>
<dbReference type="Ensembl" id="ENSNMLT00000019760.1">
    <property type="protein sequence ID" value="ENSNMLP00000017565.1"/>
    <property type="gene ID" value="ENSNMLG00000011608.1"/>
</dbReference>
<reference evidence="6" key="1">
    <citation type="submission" date="2025-08" db="UniProtKB">
        <authorList>
            <consortium name="Ensembl"/>
        </authorList>
    </citation>
    <scope>IDENTIFICATION</scope>
</reference>
<evidence type="ECO:0000313" key="7">
    <source>
        <dbReference type="Proteomes" id="UP000694523"/>
    </source>
</evidence>
<evidence type="ECO:0000256" key="4">
    <source>
        <dbReference type="ARBA" id="ARBA00022859"/>
    </source>
</evidence>
<keyword evidence="7" id="KW-1185">Reference proteome</keyword>
<dbReference type="PANTHER" id="PTHR46985:SF2">
    <property type="entry name" value="APOPTOSIS-ASSOCIATED SPECK-LIKE PROTEIN CONTAINING A CARD"/>
    <property type="match status" value="1"/>
</dbReference>
<dbReference type="PROSITE" id="PS51830">
    <property type="entry name" value="FIIND"/>
    <property type="match status" value="1"/>
</dbReference>
<comment type="subcellular location">
    <subcellularLocation>
        <location evidence="1">Cytoplasm</location>
        <location evidence="1">Cytosol</location>
    </subcellularLocation>
</comment>
<dbReference type="InterPro" id="IPR051249">
    <property type="entry name" value="NLRP_Inflammasome"/>
</dbReference>
<evidence type="ECO:0000313" key="6">
    <source>
        <dbReference type="Ensembl" id="ENSNMLP00000017565.1"/>
    </source>
</evidence>
<dbReference type="InterPro" id="IPR025307">
    <property type="entry name" value="FIIND_dom"/>
</dbReference>
<evidence type="ECO:0000256" key="3">
    <source>
        <dbReference type="ARBA" id="ARBA00022588"/>
    </source>
</evidence>
<keyword evidence="3" id="KW-0399">Innate immunity</keyword>
<keyword evidence="4" id="KW-0391">Immunity</keyword>
<keyword evidence="2" id="KW-0963">Cytoplasm</keyword>